<proteinExistence type="predicted"/>
<reference evidence="1" key="1">
    <citation type="submission" date="2020-05" db="EMBL/GenBank/DDBJ databases">
        <title>Large-scale comparative analyses of tick genomes elucidate their genetic diversity and vector capacities.</title>
        <authorList>
            <person name="Jia N."/>
            <person name="Wang J."/>
            <person name="Shi W."/>
            <person name="Du L."/>
            <person name="Sun Y."/>
            <person name="Zhan W."/>
            <person name="Jiang J."/>
            <person name="Wang Q."/>
            <person name="Zhang B."/>
            <person name="Ji P."/>
            <person name="Sakyi L.B."/>
            <person name="Cui X."/>
            <person name="Yuan T."/>
            <person name="Jiang B."/>
            <person name="Yang W."/>
            <person name="Lam T.T.-Y."/>
            <person name="Chang Q."/>
            <person name="Ding S."/>
            <person name="Wang X."/>
            <person name="Zhu J."/>
            <person name="Ruan X."/>
            <person name="Zhao L."/>
            <person name="Wei J."/>
            <person name="Que T."/>
            <person name="Du C."/>
            <person name="Cheng J."/>
            <person name="Dai P."/>
            <person name="Han X."/>
            <person name="Huang E."/>
            <person name="Gao Y."/>
            <person name="Liu J."/>
            <person name="Shao H."/>
            <person name="Ye R."/>
            <person name="Li L."/>
            <person name="Wei W."/>
            <person name="Wang X."/>
            <person name="Wang C."/>
            <person name="Yang T."/>
            <person name="Huo Q."/>
            <person name="Li W."/>
            <person name="Guo W."/>
            <person name="Chen H."/>
            <person name="Zhou L."/>
            <person name="Ni X."/>
            <person name="Tian J."/>
            <person name="Zhou Y."/>
            <person name="Sheng Y."/>
            <person name="Liu T."/>
            <person name="Pan Y."/>
            <person name="Xia L."/>
            <person name="Li J."/>
            <person name="Zhao F."/>
            <person name="Cao W."/>
        </authorList>
    </citation>
    <scope>NUCLEOTIDE SEQUENCE</scope>
    <source>
        <strain evidence="1">Hyas-2018</strain>
    </source>
</reference>
<sequence length="255" mass="27552">MDSASPGEDGPRSAPRYRIVDHVLSLPGANLLRTAAVERYGALKKRSALAAGALGVVEKFAALAYAGLAKPAAEKFSRPLQVADDLSCKVLGNLENGCSVVSKRSLKVIGNAIVFGKLKYSEGQARAHAKIDACWKLSGSVLNAARHPVDTAVSFVRCVGNTASDQLAIAEWACDSYIRDMPQGCPPENDPRKCALPQFVHFLWKASVRVTGYVITERQRARDLIERILAVAKRVLQEPTGFLRNTGVCSQSQVY</sequence>
<gene>
    <name evidence="1" type="ORF">HPB50_013354</name>
</gene>
<evidence type="ECO:0000313" key="1">
    <source>
        <dbReference type="EMBL" id="KAH6941100.1"/>
    </source>
</evidence>
<protein>
    <submittedName>
        <fullName evidence="1">Uncharacterized protein</fullName>
    </submittedName>
</protein>
<comment type="caution">
    <text evidence="1">The sequence shown here is derived from an EMBL/GenBank/DDBJ whole genome shotgun (WGS) entry which is preliminary data.</text>
</comment>
<keyword evidence="2" id="KW-1185">Reference proteome</keyword>
<evidence type="ECO:0000313" key="2">
    <source>
        <dbReference type="Proteomes" id="UP000821845"/>
    </source>
</evidence>
<accession>A0ACB7T2L2</accession>
<dbReference type="EMBL" id="CM023491">
    <property type="protein sequence ID" value="KAH6941100.1"/>
    <property type="molecule type" value="Genomic_DNA"/>
</dbReference>
<name>A0ACB7T2L2_HYAAI</name>
<dbReference type="Proteomes" id="UP000821845">
    <property type="component" value="Chromosome 11"/>
</dbReference>
<organism evidence="1 2">
    <name type="scientific">Hyalomma asiaticum</name>
    <name type="common">Tick</name>
    <dbReference type="NCBI Taxonomy" id="266040"/>
    <lineage>
        <taxon>Eukaryota</taxon>
        <taxon>Metazoa</taxon>
        <taxon>Ecdysozoa</taxon>
        <taxon>Arthropoda</taxon>
        <taxon>Chelicerata</taxon>
        <taxon>Arachnida</taxon>
        <taxon>Acari</taxon>
        <taxon>Parasitiformes</taxon>
        <taxon>Ixodida</taxon>
        <taxon>Ixodoidea</taxon>
        <taxon>Ixodidae</taxon>
        <taxon>Hyalomminae</taxon>
        <taxon>Hyalomma</taxon>
    </lineage>
</organism>